<comment type="caution">
    <text evidence="1">The sequence shown here is derived from an EMBL/GenBank/DDBJ whole genome shotgun (WGS) entry which is preliminary data.</text>
</comment>
<evidence type="ECO:0000313" key="1">
    <source>
        <dbReference type="EMBL" id="PYE81669.1"/>
    </source>
</evidence>
<accession>A0A2V4X7Q2</accession>
<sequence length="138" mass="16112">MSTRNQSLLSIRPEISTAKVYDGITDQEAFQNTTLRPIIKMQHNLLIAVFSNYIVKHKNAFHNLNLDDQLRYIENAIQKDIKFRNSLKGMIIGQFTVEEYKLYIQNSSALNKRMMNIVKERLIHSIQLFTKPETLEAI</sequence>
<dbReference type="EMBL" id="QJTD01000002">
    <property type="protein sequence ID" value="PYE81669.1"/>
    <property type="molecule type" value="Genomic_DNA"/>
</dbReference>
<gene>
    <name evidence="1" type="ORF">DFQ11_102243</name>
</gene>
<keyword evidence="2" id="KW-1185">Reference proteome</keyword>
<protein>
    <recommendedName>
        <fullName evidence="3">Glyoxalase</fullName>
    </recommendedName>
</protein>
<dbReference type="RefSeq" id="WP_110475058.1">
    <property type="nucleotide sequence ID" value="NZ_BMWQ01000002.1"/>
</dbReference>
<reference evidence="1 2" key="1">
    <citation type="submission" date="2018-06" db="EMBL/GenBank/DDBJ databases">
        <title>Genomic Encyclopedia of Type Strains, Phase III (KMG-III): the genomes of soil and plant-associated and newly described type strains.</title>
        <authorList>
            <person name="Whitman W."/>
        </authorList>
    </citation>
    <scope>NUCLEOTIDE SEQUENCE [LARGE SCALE GENOMIC DNA]</scope>
    <source>
        <strain evidence="1 2">CECT 7945</strain>
    </source>
</reference>
<evidence type="ECO:0000313" key="2">
    <source>
        <dbReference type="Proteomes" id="UP000248054"/>
    </source>
</evidence>
<dbReference type="Proteomes" id="UP000248054">
    <property type="component" value="Unassembled WGS sequence"/>
</dbReference>
<name>A0A2V4X7Q2_9FLAO</name>
<organism evidence="1 2">
    <name type="scientific">Winogradskyella epiphytica</name>
    <dbReference type="NCBI Taxonomy" id="262005"/>
    <lineage>
        <taxon>Bacteria</taxon>
        <taxon>Pseudomonadati</taxon>
        <taxon>Bacteroidota</taxon>
        <taxon>Flavobacteriia</taxon>
        <taxon>Flavobacteriales</taxon>
        <taxon>Flavobacteriaceae</taxon>
        <taxon>Winogradskyella</taxon>
    </lineage>
</organism>
<dbReference type="OrthoDB" id="1271679at2"/>
<evidence type="ECO:0008006" key="3">
    <source>
        <dbReference type="Google" id="ProtNLM"/>
    </source>
</evidence>
<dbReference type="AlphaFoldDB" id="A0A2V4X7Q2"/>
<proteinExistence type="predicted"/>